<gene>
    <name evidence="3" type="ORF">D5R95_03860</name>
</gene>
<name>A0A3R7XIB3_9EURY</name>
<dbReference type="Proteomes" id="UP000284763">
    <property type="component" value="Unassembled WGS sequence"/>
</dbReference>
<keyword evidence="2" id="KW-1133">Transmembrane helix</keyword>
<dbReference type="EMBL" id="QZAB01000257">
    <property type="protein sequence ID" value="RQD86547.1"/>
    <property type="molecule type" value="Genomic_DNA"/>
</dbReference>
<protein>
    <submittedName>
        <fullName evidence="3">Uncharacterized protein</fullName>
    </submittedName>
</protein>
<sequence length="76" mass="8193">MRVLTTIDRDENEQGSSRKNNNRNCSSGGCSGDIFGLSPGAEKEEVIRTITIYIVSGIVMIVVAYIISQILTAMVG</sequence>
<feature type="compositionally biased region" description="Low complexity" evidence="1">
    <location>
        <begin position="15"/>
        <end position="27"/>
    </location>
</feature>
<comment type="caution">
    <text evidence="3">The sequence shown here is derived from an EMBL/GenBank/DDBJ whole genome shotgun (WGS) entry which is preliminary data.</text>
</comment>
<dbReference type="AlphaFoldDB" id="A0A3R7XIB3"/>
<feature type="region of interest" description="Disordered" evidence="1">
    <location>
        <begin position="1"/>
        <end position="27"/>
    </location>
</feature>
<evidence type="ECO:0000313" key="4">
    <source>
        <dbReference type="Proteomes" id="UP000284763"/>
    </source>
</evidence>
<reference evidence="3 4" key="1">
    <citation type="submission" date="2018-08" db="EMBL/GenBank/DDBJ databases">
        <title>The metabolism and importance of syntrophic acetate oxidation coupled to methane or sulfide production in haloalkaline environments.</title>
        <authorList>
            <person name="Timmers P.H.A."/>
            <person name="Vavourakis C.D."/>
            <person name="Sorokin D.Y."/>
            <person name="Sinninghe Damste J.S."/>
            <person name="Muyzer G."/>
            <person name="Stams A.J.M."/>
            <person name="Plugge C.M."/>
        </authorList>
    </citation>
    <scope>NUCLEOTIDE SEQUENCE [LARGE SCALE GENOMIC DNA]</scope>
    <source>
        <strain evidence="3">MSAO_Arc3</strain>
    </source>
</reference>
<evidence type="ECO:0000256" key="2">
    <source>
        <dbReference type="SAM" id="Phobius"/>
    </source>
</evidence>
<keyword evidence="2" id="KW-0472">Membrane</keyword>
<evidence type="ECO:0000313" key="3">
    <source>
        <dbReference type="EMBL" id="RQD86547.1"/>
    </source>
</evidence>
<organism evidence="3 4">
    <name type="scientific">Methanosalsum natronophilum</name>
    <dbReference type="NCBI Taxonomy" id="768733"/>
    <lineage>
        <taxon>Archaea</taxon>
        <taxon>Methanobacteriati</taxon>
        <taxon>Methanobacteriota</taxon>
        <taxon>Stenosarchaea group</taxon>
        <taxon>Methanomicrobia</taxon>
        <taxon>Methanosarcinales</taxon>
        <taxon>Methanosarcinaceae</taxon>
        <taxon>Methanosalsum</taxon>
    </lineage>
</organism>
<feature type="transmembrane region" description="Helical" evidence="2">
    <location>
        <begin position="50"/>
        <end position="71"/>
    </location>
</feature>
<proteinExistence type="predicted"/>
<accession>A0A3R7XIB3</accession>
<keyword evidence="2" id="KW-0812">Transmembrane</keyword>
<evidence type="ECO:0000256" key="1">
    <source>
        <dbReference type="SAM" id="MobiDB-lite"/>
    </source>
</evidence>